<accession>A0AAD5DKS5</accession>
<evidence type="ECO:0000313" key="11">
    <source>
        <dbReference type="EMBL" id="KAI7839822.1"/>
    </source>
</evidence>
<dbReference type="PROSITE" id="PS00108">
    <property type="entry name" value="PROTEIN_KINASE_ST"/>
    <property type="match status" value="1"/>
</dbReference>
<sequence length="978" mass="101608">MGCVSSKDVRDPWALCQAGALGSLVHWLDTPGSNVDAVDPVKGRGSLLHAAAAADQAECVKLLLKSGADVDLTVEGMGTALHAAAAAGAGNAVTLLLANGASPERQYEGRTAAEVAQLKGFSATANLIRMMAQKPPPAPTEPDVDSKSTDASGGTPLRRGPAADRSQRQQQAAAAKLALVKKQLSEADAEGKWASAQKQPPLMERAPGSAPAILGPMGQLGTGPSWEAPRLPPAAPQPAGQQWAAALAQGGEDVVPELPTPAMVRQTSKDRREASRAALVEQQERERLIRQAAREEAERRRTSESAEHRQQLEGLVPAGARGSGDYEQQYAALAAAAAGRGTPPGSGRGTPPPSGSSLAGLPSGLVTPSGLGDITPGSVTPAGASSGAVTPPGRSGGLSRQHSGPEQGQPGAEMRGPASLQPGNGGSASLGGNGGGAASGPAEEAALHNFGSGSGAVPSQPPSLPLSRSYSGGAAEGGEPPHPSITNSAGSGSSSICVNSSSSSVLSDPLLDFVRQAMLSRPPPCQSEQPANGSLPQLGAASLAMAQRTQRAKRAQHAQQVQQAFTHEESLSPQPSTSLGPQPSGTLAGQASGTSTVSTTLRRSSAGSFAVDIRPWTVSFEDLKMQKIIGEGSYGKVYAAKFHETLVAVKVLLDLEEAQKAAGPDAVWTLSNPILFNLQKECALMASLRHPNIVQFMGFSTCPPAMITEYCARGSLADVLRAAKTTPAKLQHLTWLRRLNMALDATKGMLYLHKKGIVHRDLKSPNLLVEATWKVKVADFNLSKILDTDTGSGRSTIANMNPRWLAPEILNGEAATRASDVFSWGVVMWEIRESHGGLHLLFARVSEWRDPGMHLLVTLELPWPHVGPWSLVGKLMDGVRLEVPPRDQIPGCDTPSFQGLDTYVALMRRCWAQRPEDRPGFEEVIHEVRAMLEAHSNDSKAAGGTGPGGAPLLTADSSFTVSASPTAAGATRTAASGS</sequence>
<proteinExistence type="inferred from homology"/>
<dbReference type="EMBL" id="JADXDR010000094">
    <property type="protein sequence ID" value="KAI7839822.1"/>
    <property type="molecule type" value="Genomic_DNA"/>
</dbReference>
<evidence type="ECO:0000256" key="1">
    <source>
        <dbReference type="ARBA" id="ARBA00005843"/>
    </source>
</evidence>
<dbReference type="SUPFAM" id="SSF56112">
    <property type="entry name" value="Protein kinase-like (PK-like)"/>
    <property type="match status" value="1"/>
</dbReference>
<feature type="compositionally biased region" description="Low complexity" evidence="9">
    <location>
        <begin position="962"/>
        <end position="978"/>
    </location>
</feature>
<name>A0AAD5DKS5_9CHLO</name>
<dbReference type="CDD" id="cd13999">
    <property type="entry name" value="STKc_MAP3K-like"/>
    <property type="match status" value="1"/>
</dbReference>
<dbReference type="InterPro" id="IPR001245">
    <property type="entry name" value="Ser-Thr/Tyr_kinase_cat_dom"/>
</dbReference>
<dbReference type="Gene3D" id="1.10.510.10">
    <property type="entry name" value="Transferase(Phosphotransferase) domain 1"/>
    <property type="match status" value="1"/>
</dbReference>
<dbReference type="PANTHER" id="PTHR44329:SF298">
    <property type="entry name" value="MIXED LINEAGE KINASE DOMAIN-LIKE PROTEIN"/>
    <property type="match status" value="1"/>
</dbReference>
<evidence type="ECO:0000256" key="8">
    <source>
        <dbReference type="PROSITE-ProRule" id="PRU10141"/>
    </source>
</evidence>
<keyword evidence="3" id="KW-0808">Transferase</keyword>
<dbReference type="Pfam" id="PF12796">
    <property type="entry name" value="Ank_2"/>
    <property type="match status" value="1"/>
</dbReference>
<keyword evidence="6 8" id="KW-0067">ATP-binding</keyword>
<dbReference type="InterPro" id="IPR051681">
    <property type="entry name" value="Ser/Thr_Kinases-Pseudokinases"/>
</dbReference>
<dbReference type="PANTHER" id="PTHR44329">
    <property type="entry name" value="SERINE/THREONINE-PROTEIN KINASE TNNI3K-RELATED"/>
    <property type="match status" value="1"/>
</dbReference>
<dbReference type="PROSITE" id="PS50088">
    <property type="entry name" value="ANK_REPEAT"/>
    <property type="match status" value="1"/>
</dbReference>
<dbReference type="PROSITE" id="PS00107">
    <property type="entry name" value="PROTEIN_KINASE_ATP"/>
    <property type="match status" value="1"/>
</dbReference>
<dbReference type="SUPFAM" id="SSF48403">
    <property type="entry name" value="Ankyrin repeat"/>
    <property type="match status" value="1"/>
</dbReference>
<gene>
    <name evidence="11" type="ORF">COHA_006443</name>
</gene>
<evidence type="ECO:0000256" key="4">
    <source>
        <dbReference type="ARBA" id="ARBA00022741"/>
    </source>
</evidence>
<keyword evidence="12" id="KW-1185">Reference proteome</keyword>
<keyword evidence="7" id="KW-0040">ANK repeat</keyword>
<feature type="compositionally biased region" description="Low complexity" evidence="9">
    <location>
        <begin position="168"/>
        <end position="177"/>
    </location>
</feature>
<dbReference type="PROSITE" id="PS50297">
    <property type="entry name" value="ANK_REP_REGION"/>
    <property type="match status" value="1"/>
</dbReference>
<feature type="compositionally biased region" description="Basic and acidic residues" evidence="9">
    <location>
        <begin position="282"/>
        <end position="311"/>
    </location>
</feature>
<dbReference type="GO" id="GO:0005524">
    <property type="term" value="F:ATP binding"/>
    <property type="evidence" value="ECO:0007669"/>
    <property type="project" value="UniProtKB-UniRule"/>
</dbReference>
<dbReference type="Pfam" id="PF07714">
    <property type="entry name" value="PK_Tyr_Ser-Thr"/>
    <property type="match status" value="1"/>
</dbReference>
<dbReference type="AlphaFoldDB" id="A0AAD5DKS5"/>
<dbReference type="SMART" id="SM00220">
    <property type="entry name" value="S_TKc"/>
    <property type="match status" value="1"/>
</dbReference>
<evidence type="ECO:0000256" key="5">
    <source>
        <dbReference type="ARBA" id="ARBA00022777"/>
    </source>
</evidence>
<keyword evidence="2" id="KW-0723">Serine/threonine-protein kinase</keyword>
<keyword evidence="5" id="KW-0418">Kinase</keyword>
<feature type="compositionally biased region" description="Gly residues" evidence="9">
    <location>
        <begin position="423"/>
        <end position="438"/>
    </location>
</feature>
<feature type="region of interest" description="Disordered" evidence="9">
    <location>
        <begin position="936"/>
        <end position="978"/>
    </location>
</feature>
<organism evidence="11 12">
    <name type="scientific">Chlorella ohadii</name>
    <dbReference type="NCBI Taxonomy" id="2649997"/>
    <lineage>
        <taxon>Eukaryota</taxon>
        <taxon>Viridiplantae</taxon>
        <taxon>Chlorophyta</taxon>
        <taxon>core chlorophytes</taxon>
        <taxon>Trebouxiophyceae</taxon>
        <taxon>Chlorellales</taxon>
        <taxon>Chlorellaceae</taxon>
        <taxon>Chlorella clade</taxon>
        <taxon>Chlorella</taxon>
    </lineage>
</organism>
<feature type="compositionally biased region" description="Low complexity" evidence="9">
    <location>
        <begin position="237"/>
        <end position="251"/>
    </location>
</feature>
<feature type="region of interest" description="Disordered" evidence="9">
    <location>
        <begin position="544"/>
        <end position="599"/>
    </location>
</feature>
<evidence type="ECO:0000256" key="9">
    <source>
        <dbReference type="SAM" id="MobiDB-lite"/>
    </source>
</evidence>
<dbReference type="Proteomes" id="UP001205105">
    <property type="component" value="Unassembled WGS sequence"/>
</dbReference>
<protein>
    <recommendedName>
        <fullName evidence="10">Protein kinase domain-containing protein</fullName>
    </recommendedName>
</protein>
<dbReference type="InterPro" id="IPR000719">
    <property type="entry name" value="Prot_kinase_dom"/>
</dbReference>
<feature type="repeat" description="ANK" evidence="7">
    <location>
        <begin position="43"/>
        <end position="75"/>
    </location>
</feature>
<evidence type="ECO:0000256" key="7">
    <source>
        <dbReference type="PROSITE-ProRule" id="PRU00023"/>
    </source>
</evidence>
<feature type="domain" description="Protein kinase" evidence="10">
    <location>
        <begin position="623"/>
        <end position="932"/>
    </location>
</feature>
<evidence type="ECO:0000313" key="12">
    <source>
        <dbReference type="Proteomes" id="UP001205105"/>
    </source>
</evidence>
<feature type="compositionally biased region" description="Polar residues" evidence="9">
    <location>
        <begin position="557"/>
        <end position="591"/>
    </location>
</feature>
<keyword evidence="4 8" id="KW-0547">Nucleotide-binding</keyword>
<comment type="caution">
    <text evidence="11">The sequence shown here is derived from an EMBL/GenBank/DDBJ whole genome shotgun (WGS) entry which is preliminary data.</text>
</comment>
<dbReference type="InterPro" id="IPR008271">
    <property type="entry name" value="Ser/Thr_kinase_AS"/>
</dbReference>
<dbReference type="GO" id="GO:0004674">
    <property type="term" value="F:protein serine/threonine kinase activity"/>
    <property type="evidence" value="ECO:0007669"/>
    <property type="project" value="UniProtKB-KW"/>
</dbReference>
<evidence type="ECO:0000256" key="3">
    <source>
        <dbReference type="ARBA" id="ARBA00022679"/>
    </source>
</evidence>
<dbReference type="InterPro" id="IPR011009">
    <property type="entry name" value="Kinase-like_dom_sf"/>
</dbReference>
<dbReference type="InterPro" id="IPR036770">
    <property type="entry name" value="Ankyrin_rpt-contain_sf"/>
</dbReference>
<evidence type="ECO:0000259" key="10">
    <source>
        <dbReference type="PROSITE" id="PS50011"/>
    </source>
</evidence>
<dbReference type="SMART" id="SM00248">
    <property type="entry name" value="ANK"/>
    <property type="match status" value="2"/>
</dbReference>
<dbReference type="PRINTS" id="PR00109">
    <property type="entry name" value="TYRKINASE"/>
</dbReference>
<dbReference type="PROSITE" id="PS50011">
    <property type="entry name" value="PROTEIN_KINASE_DOM"/>
    <property type="match status" value="1"/>
</dbReference>
<dbReference type="Gene3D" id="1.25.40.20">
    <property type="entry name" value="Ankyrin repeat-containing domain"/>
    <property type="match status" value="1"/>
</dbReference>
<evidence type="ECO:0000256" key="6">
    <source>
        <dbReference type="ARBA" id="ARBA00022840"/>
    </source>
</evidence>
<feature type="region of interest" description="Disordered" evidence="9">
    <location>
        <begin position="133"/>
        <end position="177"/>
    </location>
</feature>
<reference evidence="11" key="1">
    <citation type="submission" date="2020-11" db="EMBL/GenBank/DDBJ databases">
        <title>Chlorella ohadii genome sequencing and assembly.</title>
        <authorList>
            <person name="Murik O."/>
            <person name="Treves H."/>
            <person name="Kedem I."/>
            <person name="Shotland Y."/>
            <person name="Kaplan A."/>
        </authorList>
    </citation>
    <scope>NUCLEOTIDE SEQUENCE</scope>
    <source>
        <strain evidence="11">1</strain>
    </source>
</reference>
<feature type="compositionally biased region" description="Low complexity" evidence="9">
    <location>
        <begin position="331"/>
        <end position="341"/>
    </location>
</feature>
<feature type="binding site" evidence="8">
    <location>
        <position position="650"/>
    </location>
    <ligand>
        <name>ATP</name>
        <dbReference type="ChEBI" id="CHEBI:30616"/>
    </ligand>
</feature>
<feature type="compositionally biased region" description="Low complexity" evidence="9">
    <location>
        <begin position="355"/>
        <end position="365"/>
    </location>
</feature>
<feature type="compositionally biased region" description="Low complexity" evidence="9">
    <location>
        <begin position="484"/>
        <end position="501"/>
    </location>
</feature>
<dbReference type="Gene3D" id="3.30.200.20">
    <property type="entry name" value="Phosphorylase Kinase, domain 1"/>
    <property type="match status" value="1"/>
</dbReference>
<feature type="region of interest" description="Disordered" evidence="9">
    <location>
        <begin position="190"/>
        <end position="501"/>
    </location>
</feature>
<dbReference type="InterPro" id="IPR017441">
    <property type="entry name" value="Protein_kinase_ATP_BS"/>
</dbReference>
<dbReference type="InterPro" id="IPR002110">
    <property type="entry name" value="Ankyrin_rpt"/>
</dbReference>
<comment type="similarity">
    <text evidence="1">Belongs to the protein kinase superfamily. TKL Ser/Thr protein kinase family.</text>
</comment>
<evidence type="ECO:0000256" key="2">
    <source>
        <dbReference type="ARBA" id="ARBA00022527"/>
    </source>
</evidence>